<dbReference type="Pfam" id="PF13500">
    <property type="entry name" value="AAA_26"/>
    <property type="match status" value="1"/>
</dbReference>
<comment type="function">
    <text evidence="9">Catalyzes a mechanistically unusual reaction, the ATP-dependent insertion of CO2 between the N7 and N8 nitrogen atoms of 7,8-diaminopelargonic acid (DAPA, also called 7,8-diammoniononanoate) to form a ureido ring.</text>
</comment>
<comment type="pathway">
    <text evidence="9">Cofactor biosynthesis; biotin biosynthesis; biotin from 7,8-diaminononanoate: step 1/2.</text>
</comment>
<feature type="binding site" evidence="9">
    <location>
        <position position="116"/>
    </location>
    <ligand>
        <name>Mg(2+)</name>
        <dbReference type="ChEBI" id="CHEBI:18420"/>
    </ligand>
</feature>
<gene>
    <name evidence="9 10" type="primary">bioD</name>
    <name evidence="10" type="ORF">NCTC10719_02988</name>
</gene>
<keyword evidence="5 9" id="KW-0093">Biotin biosynthesis</keyword>
<dbReference type="GO" id="GO:0042803">
    <property type="term" value="F:protein homodimerization activity"/>
    <property type="evidence" value="ECO:0007669"/>
    <property type="project" value="UniProtKB-ARBA"/>
</dbReference>
<dbReference type="Proteomes" id="UP000249986">
    <property type="component" value="Unassembled WGS sequence"/>
</dbReference>
<comment type="catalytic activity">
    <reaction evidence="9">
        <text>(7R,8S)-7,8-diammoniononanoate + CO2 + ATP = (4R,5S)-dethiobiotin + ADP + phosphate + 3 H(+)</text>
        <dbReference type="Rhea" id="RHEA:15805"/>
        <dbReference type="ChEBI" id="CHEBI:15378"/>
        <dbReference type="ChEBI" id="CHEBI:16526"/>
        <dbReference type="ChEBI" id="CHEBI:30616"/>
        <dbReference type="ChEBI" id="CHEBI:43474"/>
        <dbReference type="ChEBI" id="CHEBI:149469"/>
        <dbReference type="ChEBI" id="CHEBI:149473"/>
        <dbReference type="ChEBI" id="CHEBI:456216"/>
        <dbReference type="EC" id="6.3.3.3"/>
    </reaction>
</comment>
<evidence type="ECO:0000256" key="4">
    <source>
        <dbReference type="ARBA" id="ARBA00022741"/>
    </source>
</evidence>
<dbReference type="SUPFAM" id="SSF52540">
    <property type="entry name" value="P-loop containing nucleoside triphosphate hydrolases"/>
    <property type="match status" value="1"/>
</dbReference>
<protein>
    <recommendedName>
        <fullName evidence="9">ATP-dependent dethiobiotin synthetase BioD</fullName>
        <ecNumber evidence="9">6.3.3.3</ecNumber>
    </recommendedName>
    <alternativeName>
        <fullName evidence="9">DTB synthetase</fullName>
        <shortName evidence="9">DTBS</shortName>
    </alternativeName>
    <alternativeName>
        <fullName evidence="9">Dethiobiotin synthase</fullName>
    </alternativeName>
</protein>
<dbReference type="CDD" id="cd03109">
    <property type="entry name" value="DTBS"/>
    <property type="match status" value="1"/>
</dbReference>
<feature type="binding site" evidence="9">
    <location>
        <position position="55"/>
    </location>
    <ligand>
        <name>Mg(2+)</name>
        <dbReference type="ChEBI" id="CHEBI:18420"/>
    </ligand>
</feature>
<dbReference type="GO" id="GO:0000287">
    <property type="term" value="F:magnesium ion binding"/>
    <property type="evidence" value="ECO:0007669"/>
    <property type="project" value="UniProtKB-UniRule"/>
</dbReference>
<feature type="binding site" evidence="9">
    <location>
        <begin position="116"/>
        <end position="119"/>
    </location>
    <ligand>
        <name>ATP</name>
        <dbReference type="ChEBI" id="CHEBI:30616"/>
    </ligand>
</feature>
<sequence length="228" mass="25601">MEKGVYIIGTNTDIGKTFISGLILKKLREEGRNAGYYKAVLSGAIKDKKGLIPLDCEEVMEISGLKESYENMVSYILENPYSPHLASEVEKVSISMEKIKKDYKSVRDKYDFILCEGSGGIVCPISFSEKKFMLEEIIKEFNLPIIIVSNSGLGAINHTVLTVSYLRNLGLKVKGIILNKFNKSDIIHKDNKKIIKELTGVNNISTVPKIEDIEKYDLNELNEVLYGI</sequence>
<dbReference type="PANTHER" id="PTHR43210">
    <property type="entry name" value="DETHIOBIOTIN SYNTHETASE"/>
    <property type="match status" value="1"/>
</dbReference>
<proteinExistence type="inferred from homology"/>
<name>A0A2X3AFJ1_CLOPF</name>
<evidence type="ECO:0000256" key="3">
    <source>
        <dbReference type="ARBA" id="ARBA00022723"/>
    </source>
</evidence>
<comment type="caution">
    <text evidence="9">Lacks conserved residue(s) required for the propagation of feature annotation.</text>
</comment>
<dbReference type="RefSeq" id="WP_003449635.1">
    <property type="nucleotide sequence ID" value="NZ_CATNYS010000006.1"/>
</dbReference>
<comment type="subunit">
    <text evidence="9">Homodimer.</text>
</comment>
<dbReference type="EC" id="6.3.3.3" evidence="9"/>
<accession>A0A2X3AFJ1</accession>
<keyword evidence="2 9" id="KW-0436">Ligase</keyword>
<evidence type="ECO:0000256" key="8">
    <source>
        <dbReference type="ARBA" id="ARBA00047386"/>
    </source>
</evidence>
<feature type="binding site" evidence="9">
    <location>
        <begin position="208"/>
        <end position="210"/>
    </location>
    <ligand>
        <name>ATP</name>
        <dbReference type="ChEBI" id="CHEBI:30616"/>
    </ligand>
</feature>
<evidence type="ECO:0000256" key="7">
    <source>
        <dbReference type="ARBA" id="ARBA00022842"/>
    </source>
</evidence>
<feature type="binding site" evidence="9">
    <location>
        <position position="55"/>
    </location>
    <ligand>
        <name>ATP</name>
        <dbReference type="ChEBI" id="CHEBI:30616"/>
    </ligand>
</feature>
<reference evidence="10 11" key="1">
    <citation type="submission" date="2018-06" db="EMBL/GenBank/DDBJ databases">
        <authorList>
            <consortium name="Pathogen Informatics"/>
            <person name="Doyle S."/>
        </authorList>
    </citation>
    <scope>NUCLEOTIDE SEQUENCE [LARGE SCALE GENOMIC DNA]</scope>
    <source>
        <strain evidence="10 11">NCTC10719</strain>
    </source>
</reference>
<evidence type="ECO:0000313" key="10">
    <source>
        <dbReference type="EMBL" id="SQB61309.1"/>
    </source>
</evidence>
<dbReference type="NCBIfam" id="TIGR00347">
    <property type="entry name" value="bioD"/>
    <property type="match status" value="1"/>
</dbReference>
<evidence type="ECO:0000313" key="11">
    <source>
        <dbReference type="Proteomes" id="UP000249986"/>
    </source>
</evidence>
<dbReference type="EMBL" id="UAWG01000021">
    <property type="protein sequence ID" value="SQB61309.1"/>
    <property type="molecule type" value="Genomic_DNA"/>
</dbReference>
<feature type="binding site" evidence="9">
    <location>
        <position position="42"/>
    </location>
    <ligand>
        <name>substrate</name>
    </ligand>
</feature>
<dbReference type="PANTHER" id="PTHR43210:SF2">
    <property type="entry name" value="ATP-DEPENDENT DETHIOBIOTIN SYNTHETASE BIOD 2"/>
    <property type="match status" value="1"/>
</dbReference>
<dbReference type="GO" id="GO:0005524">
    <property type="term" value="F:ATP binding"/>
    <property type="evidence" value="ECO:0007669"/>
    <property type="project" value="UniProtKB-UniRule"/>
</dbReference>
<comment type="cofactor">
    <cofactor evidence="9">
        <name>Mg(2+)</name>
        <dbReference type="ChEBI" id="CHEBI:18420"/>
    </cofactor>
</comment>
<comment type="subcellular location">
    <subcellularLocation>
        <location evidence="9">Cytoplasm</location>
    </subcellularLocation>
</comment>
<dbReference type="InterPro" id="IPR027417">
    <property type="entry name" value="P-loop_NTPase"/>
</dbReference>
<dbReference type="AlphaFoldDB" id="A0A2X3AFJ1"/>
<dbReference type="FunFam" id="3.40.50.300:FF:000292">
    <property type="entry name" value="ATP-dependent dethiobiotin synthetase BioD"/>
    <property type="match status" value="1"/>
</dbReference>
<dbReference type="GO" id="GO:0009102">
    <property type="term" value="P:biotin biosynthetic process"/>
    <property type="evidence" value="ECO:0007669"/>
    <property type="project" value="UniProtKB-UniRule"/>
</dbReference>
<dbReference type="PIRSF" id="PIRSF006755">
    <property type="entry name" value="DTB_synth"/>
    <property type="match status" value="1"/>
</dbReference>
<feature type="binding site" evidence="9">
    <location>
        <position position="17"/>
    </location>
    <ligand>
        <name>Mg(2+)</name>
        <dbReference type="ChEBI" id="CHEBI:18420"/>
    </ligand>
</feature>
<dbReference type="Gene3D" id="3.40.50.300">
    <property type="entry name" value="P-loop containing nucleotide triphosphate hydrolases"/>
    <property type="match status" value="1"/>
</dbReference>
<keyword evidence="7 9" id="KW-0460">Magnesium</keyword>
<evidence type="ECO:0000256" key="6">
    <source>
        <dbReference type="ARBA" id="ARBA00022840"/>
    </source>
</evidence>
<keyword evidence="6 9" id="KW-0067">ATP-binding</keyword>
<evidence type="ECO:0000256" key="1">
    <source>
        <dbReference type="ARBA" id="ARBA00022490"/>
    </source>
</evidence>
<feature type="active site" evidence="9">
    <location>
        <position position="38"/>
    </location>
</feature>
<evidence type="ECO:0000256" key="2">
    <source>
        <dbReference type="ARBA" id="ARBA00022598"/>
    </source>
</evidence>
<keyword evidence="1 9" id="KW-0963">Cytoplasm</keyword>
<dbReference type="UniPathway" id="UPA00078">
    <property type="reaction ID" value="UER00161"/>
</dbReference>
<evidence type="ECO:0000256" key="9">
    <source>
        <dbReference type="HAMAP-Rule" id="MF_00336"/>
    </source>
</evidence>
<dbReference type="HAMAP" id="MF_00336">
    <property type="entry name" value="BioD"/>
    <property type="match status" value="1"/>
</dbReference>
<comment type="similarity">
    <text evidence="9">Belongs to the dethiobiotin synthetase family.</text>
</comment>
<dbReference type="InterPro" id="IPR004472">
    <property type="entry name" value="DTB_synth_BioD"/>
</dbReference>
<organism evidence="10 11">
    <name type="scientific">Clostridium perfringens</name>
    <dbReference type="NCBI Taxonomy" id="1502"/>
    <lineage>
        <taxon>Bacteria</taxon>
        <taxon>Bacillati</taxon>
        <taxon>Bacillota</taxon>
        <taxon>Clostridia</taxon>
        <taxon>Eubacteriales</taxon>
        <taxon>Clostridiaceae</taxon>
        <taxon>Clostridium</taxon>
    </lineage>
</organism>
<keyword evidence="4 9" id="KW-0547">Nucleotide-binding</keyword>
<feature type="binding site" evidence="9">
    <location>
        <begin position="179"/>
        <end position="180"/>
    </location>
    <ligand>
        <name>ATP</name>
        <dbReference type="ChEBI" id="CHEBI:30616"/>
    </ligand>
</feature>
<feature type="binding site" evidence="9">
    <location>
        <begin position="13"/>
        <end position="18"/>
    </location>
    <ligand>
        <name>ATP</name>
        <dbReference type="ChEBI" id="CHEBI:30616"/>
    </ligand>
</feature>
<evidence type="ECO:0000256" key="5">
    <source>
        <dbReference type="ARBA" id="ARBA00022756"/>
    </source>
</evidence>
<dbReference type="GO" id="GO:0004141">
    <property type="term" value="F:dethiobiotin synthase activity"/>
    <property type="evidence" value="ECO:0007669"/>
    <property type="project" value="UniProtKB-UniRule"/>
</dbReference>
<dbReference type="GO" id="GO:0005829">
    <property type="term" value="C:cytosol"/>
    <property type="evidence" value="ECO:0007669"/>
    <property type="project" value="TreeGrafter"/>
</dbReference>
<keyword evidence="3 9" id="KW-0479">Metal-binding</keyword>
<comment type="catalytic activity">
    <reaction evidence="8">
        <text>(7R,8S)-8-amino-7-(carboxyamino)nonanoate + ATP = (4R,5S)-dethiobiotin + ADP + phosphate + H(+)</text>
        <dbReference type="Rhea" id="RHEA:63684"/>
        <dbReference type="ChEBI" id="CHEBI:15378"/>
        <dbReference type="ChEBI" id="CHEBI:30616"/>
        <dbReference type="ChEBI" id="CHEBI:43474"/>
        <dbReference type="ChEBI" id="CHEBI:149470"/>
        <dbReference type="ChEBI" id="CHEBI:149473"/>
        <dbReference type="ChEBI" id="CHEBI:456216"/>
    </reaction>
</comment>